<dbReference type="InterPro" id="IPR036058">
    <property type="entry name" value="Kazal_dom_sf"/>
</dbReference>
<evidence type="ECO:0000256" key="5">
    <source>
        <dbReference type="ARBA" id="ARBA00022989"/>
    </source>
</evidence>
<dbReference type="SUPFAM" id="SSF103473">
    <property type="entry name" value="MFS general substrate transporter"/>
    <property type="match status" value="1"/>
</dbReference>
<feature type="transmembrane region" description="Helical" evidence="8">
    <location>
        <begin position="190"/>
        <end position="212"/>
    </location>
</feature>
<dbReference type="PANTHER" id="PTHR11388:SF157">
    <property type="entry name" value="SOLUTE CARRIER ORGANIC ANION TRANSPORTER FAMILY MEMBER 2A1-LIKE"/>
    <property type="match status" value="1"/>
</dbReference>
<comment type="similarity">
    <text evidence="2">Belongs to the organo anion transporter (TC 2.A.60) family.</text>
</comment>
<feature type="transmembrane region" description="Helical" evidence="8">
    <location>
        <begin position="154"/>
        <end position="178"/>
    </location>
</feature>
<dbReference type="GO" id="GO:0016323">
    <property type="term" value="C:basolateral plasma membrane"/>
    <property type="evidence" value="ECO:0000318"/>
    <property type="project" value="GO_Central"/>
</dbReference>
<dbReference type="AlphaFoldDB" id="F6X5N8"/>
<organism evidence="10 11">
    <name type="scientific">Ciona intestinalis</name>
    <name type="common">Transparent sea squirt</name>
    <name type="synonym">Ascidia intestinalis</name>
    <dbReference type="NCBI Taxonomy" id="7719"/>
    <lineage>
        <taxon>Eukaryota</taxon>
        <taxon>Metazoa</taxon>
        <taxon>Chordata</taxon>
        <taxon>Tunicata</taxon>
        <taxon>Ascidiacea</taxon>
        <taxon>Phlebobranchia</taxon>
        <taxon>Cionidae</taxon>
        <taxon>Ciona</taxon>
    </lineage>
</organism>
<dbReference type="Proteomes" id="UP000008144">
    <property type="component" value="Unassembled WGS sequence"/>
</dbReference>
<comment type="subcellular location">
    <subcellularLocation>
        <location evidence="1">Cell membrane</location>
        <topology evidence="1">Multi-pass membrane protein</topology>
    </subcellularLocation>
</comment>
<evidence type="ECO:0000313" key="11">
    <source>
        <dbReference type="Proteomes" id="UP000008144"/>
    </source>
</evidence>
<dbReference type="GeneTree" id="ENSGT01150000286985"/>
<proteinExistence type="inferred from homology"/>
<dbReference type="HOGENOM" id="CLU_008954_3_1_1"/>
<reference evidence="10" key="3">
    <citation type="submission" date="2025-09" db="UniProtKB">
        <authorList>
            <consortium name="Ensembl"/>
        </authorList>
    </citation>
    <scope>IDENTIFICATION</scope>
</reference>
<dbReference type="InParanoid" id="F6X5N8"/>
<keyword evidence="5 8" id="KW-1133">Transmembrane helix</keyword>
<evidence type="ECO:0000256" key="4">
    <source>
        <dbReference type="ARBA" id="ARBA00022692"/>
    </source>
</evidence>
<feature type="domain" description="Kazal-like" evidence="9">
    <location>
        <begin position="77"/>
        <end position="132"/>
    </location>
</feature>
<keyword evidence="7" id="KW-1015">Disulfide bond</keyword>
<dbReference type="STRING" id="7719.ENSCINP00000015610"/>
<evidence type="ECO:0000256" key="8">
    <source>
        <dbReference type="SAM" id="Phobius"/>
    </source>
</evidence>
<dbReference type="Ensembl" id="ENSCINT00000015610.3">
    <property type="protein sequence ID" value="ENSCINP00000015610.3"/>
    <property type="gene ID" value="ENSCING00000007616.3"/>
</dbReference>
<evidence type="ECO:0000256" key="1">
    <source>
        <dbReference type="ARBA" id="ARBA00004651"/>
    </source>
</evidence>
<dbReference type="SUPFAM" id="SSF100895">
    <property type="entry name" value="Kazal-type serine protease inhibitors"/>
    <property type="match status" value="1"/>
</dbReference>
<name>F6X5N8_CIOIN</name>
<evidence type="ECO:0000256" key="2">
    <source>
        <dbReference type="ARBA" id="ARBA00009657"/>
    </source>
</evidence>
<dbReference type="OMA" id="CNCIVVN"/>
<dbReference type="PROSITE" id="PS51465">
    <property type="entry name" value="KAZAL_2"/>
    <property type="match status" value="1"/>
</dbReference>
<dbReference type="Pfam" id="PF07648">
    <property type="entry name" value="Kazal_2"/>
    <property type="match status" value="1"/>
</dbReference>
<keyword evidence="6 8" id="KW-0472">Membrane</keyword>
<keyword evidence="4 8" id="KW-0812">Transmembrane</keyword>
<sequence length="294" mass="31985">MTSDMLIGGVCVPLGIAGTFAGGYLMKKYNFDIRQTLLFTIIFSGAGCVFLAALFGLGCKVPSIAGITAPYRGSDNLNKTAYCNYDCQCPKGQFLLVCGADKVTYISPCYAGCKHTNSTTGYRKISKYTNCSCVSGDDKSAHSGSCSSTNCGGLLALFMICVGIGITLLCFCQAPVYVVLLRVLESGDKALGIGLMSFSSRLLGYVPGPIWFGLILDRSCIYKAPACHGKALCYLYNTYGLRMSYIGLSLACSMVYMLVFIVTFVWMEFNTGKYEKDPIMIEPLELDRELRREN</sequence>
<feature type="transmembrane region" description="Helical" evidence="8">
    <location>
        <begin position="245"/>
        <end position="266"/>
    </location>
</feature>
<evidence type="ECO:0000256" key="7">
    <source>
        <dbReference type="ARBA" id="ARBA00023157"/>
    </source>
</evidence>
<dbReference type="PANTHER" id="PTHR11388">
    <property type="entry name" value="ORGANIC ANION TRANSPORTER"/>
    <property type="match status" value="1"/>
</dbReference>
<dbReference type="InterPro" id="IPR002350">
    <property type="entry name" value="Kazal_dom"/>
</dbReference>
<gene>
    <name evidence="10" type="primary">LOC494423</name>
</gene>
<dbReference type="Pfam" id="PF03137">
    <property type="entry name" value="OATP"/>
    <property type="match status" value="1"/>
</dbReference>
<reference evidence="10" key="2">
    <citation type="submission" date="2025-08" db="UniProtKB">
        <authorList>
            <consortium name="Ensembl"/>
        </authorList>
    </citation>
    <scope>IDENTIFICATION</scope>
</reference>
<protein>
    <recommendedName>
        <fullName evidence="9">Kazal-like domain-containing protein</fullName>
    </recommendedName>
</protein>
<reference evidence="11" key="1">
    <citation type="journal article" date="2002" name="Science">
        <title>The draft genome of Ciona intestinalis: insights into chordate and vertebrate origins.</title>
        <authorList>
            <person name="Dehal P."/>
            <person name="Satou Y."/>
            <person name="Campbell R.K."/>
            <person name="Chapman J."/>
            <person name="Degnan B."/>
            <person name="De Tomaso A."/>
            <person name="Davidson B."/>
            <person name="Di Gregorio A."/>
            <person name="Gelpke M."/>
            <person name="Goodstein D.M."/>
            <person name="Harafuji N."/>
            <person name="Hastings K.E."/>
            <person name="Ho I."/>
            <person name="Hotta K."/>
            <person name="Huang W."/>
            <person name="Kawashima T."/>
            <person name="Lemaire P."/>
            <person name="Martinez D."/>
            <person name="Meinertzhagen I.A."/>
            <person name="Necula S."/>
            <person name="Nonaka M."/>
            <person name="Putnam N."/>
            <person name="Rash S."/>
            <person name="Saiga H."/>
            <person name="Satake M."/>
            <person name="Terry A."/>
            <person name="Yamada L."/>
            <person name="Wang H.G."/>
            <person name="Awazu S."/>
            <person name="Azumi K."/>
            <person name="Boore J."/>
            <person name="Branno M."/>
            <person name="Chin-Bow S."/>
            <person name="DeSantis R."/>
            <person name="Doyle S."/>
            <person name="Francino P."/>
            <person name="Keys D.N."/>
            <person name="Haga S."/>
            <person name="Hayashi H."/>
            <person name="Hino K."/>
            <person name="Imai K.S."/>
            <person name="Inaba K."/>
            <person name="Kano S."/>
            <person name="Kobayashi K."/>
            <person name="Kobayashi M."/>
            <person name="Lee B.I."/>
            <person name="Makabe K.W."/>
            <person name="Manohar C."/>
            <person name="Matassi G."/>
            <person name="Medina M."/>
            <person name="Mochizuki Y."/>
            <person name="Mount S."/>
            <person name="Morishita T."/>
            <person name="Miura S."/>
            <person name="Nakayama A."/>
            <person name="Nishizaka S."/>
            <person name="Nomoto H."/>
            <person name="Ohta F."/>
            <person name="Oishi K."/>
            <person name="Rigoutsos I."/>
            <person name="Sano M."/>
            <person name="Sasaki A."/>
            <person name="Sasakura Y."/>
            <person name="Shoguchi E."/>
            <person name="Shin-i T."/>
            <person name="Spagnuolo A."/>
            <person name="Stainier D."/>
            <person name="Suzuki M.M."/>
            <person name="Tassy O."/>
            <person name="Takatori N."/>
            <person name="Tokuoka M."/>
            <person name="Yagi K."/>
            <person name="Yoshizaki F."/>
            <person name="Wada S."/>
            <person name="Zhang C."/>
            <person name="Hyatt P.D."/>
            <person name="Larimer F."/>
            <person name="Detter C."/>
            <person name="Doggett N."/>
            <person name="Glavina T."/>
            <person name="Hawkins T."/>
            <person name="Richardson P."/>
            <person name="Lucas S."/>
            <person name="Kohara Y."/>
            <person name="Levine M."/>
            <person name="Satoh N."/>
            <person name="Rokhsar D.S."/>
        </authorList>
    </citation>
    <scope>NUCLEOTIDE SEQUENCE [LARGE SCALE GENOMIC DNA]</scope>
</reference>
<dbReference type="GO" id="GO:0015347">
    <property type="term" value="F:sodium-independent organic anion transmembrane transporter activity"/>
    <property type="evidence" value="ECO:0000318"/>
    <property type="project" value="GO_Central"/>
</dbReference>
<dbReference type="GO" id="GO:0043252">
    <property type="term" value="P:sodium-independent organic anion transport"/>
    <property type="evidence" value="ECO:0000318"/>
    <property type="project" value="GO_Central"/>
</dbReference>
<dbReference type="InterPro" id="IPR004156">
    <property type="entry name" value="OATP"/>
</dbReference>
<dbReference type="InterPro" id="IPR036259">
    <property type="entry name" value="MFS_trans_sf"/>
</dbReference>
<keyword evidence="3" id="KW-1003">Cell membrane</keyword>
<evidence type="ECO:0000256" key="6">
    <source>
        <dbReference type="ARBA" id="ARBA00023136"/>
    </source>
</evidence>
<evidence type="ECO:0000256" key="3">
    <source>
        <dbReference type="ARBA" id="ARBA00022475"/>
    </source>
</evidence>
<evidence type="ECO:0000259" key="9">
    <source>
        <dbReference type="PROSITE" id="PS51465"/>
    </source>
</evidence>
<evidence type="ECO:0000313" key="10">
    <source>
        <dbReference type="Ensembl" id="ENSCINP00000015610.3"/>
    </source>
</evidence>
<feature type="transmembrane region" description="Helical" evidence="8">
    <location>
        <begin position="6"/>
        <end position="25"/>
    </location>
</feature>
<accession>F6X5N8</accession>
<keyword evidence="11" id="KW-1185">Reference proteome</keyword>
<feature type="transmembrane region" description="Helical" evidence="8">
    <location>
        <begin position="37"/>
        <end position="57"/>
    </location>
</feature>